<evidence type="ECO:0000256" key="1">
    <source>
        <dbReference type="SAM" id="MobiDB-lite"/>
    </source>
</evidence>
<reference evidence="3" key="1">
    <citation type="journal article" date="2015" name="Proc. Natl. Acad. Sci. U.S.A.">
        <title>Genome sequencing of adzuki bean (Vigna angularis) provides insight into high starch and low fat accumulation and domestication.</title>
        <authorList>
            <person name="Yang K."/>
            <person name="Tian Z."/>
            <person name="Chen C."/>
            <person name="Luo L."/>
            <person name="Zhao B."/>
            <person name="Wang Z."/>
            <person name="Yu L."/>
            <person name="Li Y."/>
            <person name="Sun Y."/>
            <person name="Li W."/>
            <person name="Chen Y."/>
            <person name="Li Y."/>
            <person name="Zhang Y."/>
            <person name="Ai D."/>
            <person name="Zhao J."/>
            <person name="Shang C."/>
            <person name="Ma Y."/>
            <person name="Wu B."/>
            <person name="Wang M."/>
            <person name="Gao L."/>
            <person name="Sun D."/>
            <person name="Zhang P."/>
            <person name="Guo F."/>
            <person name="Wang W."/>
            <person name="Li Y."/>
            <person name="Wang J."/>
            <person name="Varshney R.K."/>
            <person name="Wang J."/>
            <person name="Ling H.Q."/>
            <person name="Wan P."/>
        </authorList>
    </citation>
    <scope>NUCLEOTIDE SEQUENCE</scope>
    <source>
        <strain evidence="3">cv. Jingnong 6</strain>
    </source>
</reference>
<gene>
    <name evidence="2" type="ORF">LR48_Vigan241s000200</name>
</gene>
<dbReference type="EMBL" id="KQ258310">
    <property type="protein sequence ID" value="KOM26271.1"/>
    <property type="molecule type" value="Genomic_DNA"/>
</dbReference>
<dbReference type="Gramene" id="KOM26271">
    <property type="protein sequence ID" value="KOM26271"/>
    <property type="gene ID" value="LR48_Vigan241s000200"/>
</dbReference>
<evidence type="ECO:0000313" key="2">
    <source>
        <dbReference type="EMBL" id="KOM26271.1"/>
    </source>
</evidence>
<proteinExistence type="predicted"/>
<dbReference type="AlphaFoldDB" id="A0A0L9T7C4"/>
<feature type="region of interest" description="Disordered" evidence="1">
    <location>
        <begin position="1"/>
        <end position="50"/>
    </location>
</feature>
<dbReference type="Proteomes" id="UP000053144">
    <property type="component" value="Unassembled WGS sequence"/>
</dbReference>
<accession>A0A0L9T7C4</accession>
<organism evidence="2 3">
    <name type="scientific">Phaseolus angularis</name>
    <name type="common">Azuki bean</name>
    <name type="synonym">Vigna angularis</name>
    <dbReference type="NCBI Taxonomy" id="3914"/>
    <lineage>
        <taxon>Eukaryota</taxon>
        <taxon>Viridiplantae</taxon>
        <taxon>Streptophyta</taxon>
        <taxon>Embryophyta</taxon>
        <taxon>Tracheophyta</taxon>
        <taxon>Spermatophyta</taxon>
        <taxon>Magnoliopsida</taxon>
        <taxon>eudicotyledons</taxon>
        <taxon>Gunneridae</taxon>
        <taxon>Pentapetalae</taxon>
        <taxon>rosids</taxon>
        <taxon>fabids</taxon>
        <taxon>Fabales</taxon>
        <taxon>Fabaceae</taxon>
        <taxon>Papilionoideae</taxon>
        <taxon>50 kb inversion clade</taxon>
        <taxon>NPAAA clade</taxon>
        <taxon>indigoferoid/millettioid clade</taxon>
        <taxon>Phaseoleae</taxon>
        <taxon>Vigna</taxon>
    </lineage>
</organism>
<protein>
    <submittedName>
        <fullName evidence="2">Uncharacterized protein</fullName>
    </submittedName>
</protein>
<name>A0A0L9T7C4_PHAAN</name>
<evidence type="ECO:0000313" key="3">
    <source>
        <dbReference type="Proteomes" id="UP000053144"/>
    </source>
</evidence>
<feature type="region of interest" description="Disordered" evidence="1">
    <location>
        <begin position="66"/>
        <end position="99"/>
    </location>
</feature>
<sequence length="99" mass="10596">MKVARRLSGEQRTARGHHAPVRSAQRGGVDGGRRRTAANGGGQQRTTAKWWTTKLKNFKLQLTAADSGETAADNGERHRTGANSSDSGSGRPRTEIRAG</sequence>